<evidence type="ECO:0008006" key="3">
    <source>
        <dbReference type="Google" id="ProtNLM"/>
    </source>
</evidence>
<dbReference type="Proteomes" id="UP000609323">
    <property type="component" value="Unassembled WGS sequence"/>
</dbReference>
<dbReference type="EMBL" id="BMHF01000007">
    <property type="protein sequence ID" value="GGA37838.1"/>
    <property type="molecule type" value="Genomic_DNA"/>
</dbReference>
<reference evidence="2" key="1">
    <citation type="journal article" date="2019" name="Int. J. Syst. Evol. Microbiol.">
        <title>The Global Catalogue of Microorganisms (GCM) 10K type strain sequencing project: providing services to taxonomists for standard genome sequencing and annotation.</title>
        <authorList>
            <consortium name="The Broad Institute Genomics Platform"/>
            <consortium name="The Broad Institute Genome Sequencing Center for Infectious Disease"/>
            <person name="Wu L."/>
            <person name="Ma J."/>
        </authorList>
    </citation>
    <scope>NUCLEOTIDE SEQUENCE [LARGE SCALE GENOMIC DNA]</scope>
    <source>
        <strain evidence="2">CGMCC 1.15044</strain>
    </source>
</reference>
<dbReference type="RefSeq" id="WP_157739633.1">
    <property type="nucleotide sequence ID" value="NZ_BMHF01000007.1"/>
</dbReference>
<proteinExistence type="predicted"/>
<gene>
    <name evidence="1" type="ORF">GCM10010917_23830</name>
</gene>
<evidence type="ECO:0000313" key="1">
    <source>
        <dbReference type="EMBL" id="GGA37838.1"/>
    </source>
</evidence>
<evidence type="ECO:0000313" key="2">
    <source>
        <dbReference type="Proteomes" id="UP000609323"/>
    </source>
</evidence>
<accession>A0ABQ1G6R5</accession>
<protein>
    <recommendedName>
        <fullName evidence="3">Transposase</fullName>
    </recommendedName>
</protein>
<keyword evidence="2" id="KW-1185">Reference proteome</keyword>
<name>A0ABQ1G6R5_9BACL</name>
<organism evidence="1 2">
    <name type="scientific">Paenibacillus physcomitrellae</name>
    <dbReference type="NCBI Taxonomy" id="1619311"/>
    <lineage>
        <taxon>Bacteria</taxon>
        <taxon>Bacillati</taxon>
        <taxon>Bacillota</taxon>
        <taxon>Bacilli</taxon>
        <taxon>Bacillales</taxon>
        <taxon>Paenibacillaceae</taxon>
        <taxon>Paenibacillus</taxon>
    </lineage>
</organism>
<comment type="caution">
    <text evidence="1">The sequence shown here is derived from an EMBL/GenBank/DDBJ whole genome shotgun (WGS) entry which is preliminary data.</text>
</comment>
<sequence>MKVERTYDDSATFLDLFMPFVYSEIDRLIEHEADFQYNESNANTSHSEGVA</sequence>